<sequence length="145" mass="16581">MANYLLLVLAFGYCTVETADENCFKSRNDLQEAIEAGFPPTPWLKLSKEKCRKENPNAESGVVKNCTKTDVLSTRHELFEKFKNKMIEGATENKKKVIRETVEKCASENSKKLIDLKFLTQEIMHCSFEALKKGICTKLQEELNQ</sequence>
<accession>T1ILZ3</accession>
<reference evidence="3" key="1">
    <citation type="submission" date="2011-05" db="EMBL/GenBank/DDBJ databases">
        <authorList>
            <person name="Richards S.R."/>
            <person name="Qu J."/>
            <person name="Jiang H."/>
            <person name="Jhangiani S.N."/>
            <person name="Agravi P."/>
            <person name="Goodspeed R."/>
            <person name="Gross S."/>
            <person name="Mandapat C."/>
            <person name="Jackson L."/>
            <person name="Mathew T."/>
            <person name="Pu L."/>
            <person name="Thornton R."/>
            <person name="Saada N."/>
            <person name="Wilczek-Boney K.B."/>
            <person name="Lee S."/>
            <person name="Kovar C."/>
            <person name="Wu Y."/>
            <person name="Scherer S.E."/>
            <person name="Worley K.C."/>
            <person name="Muzny D.M."/>
            <person name="Gibbs R."/>
        </authorList>
    </citation>
    <scope>NUCLEOTIDE SEQUENCE</scope>
    <source>
        <strain evidence="3">Brora</strain>
    </source>
</reference>
<dbReference type="Proteomes" id="UP000014500">
    <property type="component" value="Unassembled WGS sequence"/>
</dbReference>
<dbReference type="HOGENOM" id="CLU_1789290_0_0_1"/>
<name>T1ILZ3_STRMM</name>
<feature type="chain" id="PRO_5004579323" evidence="1">
    <location>
        <begin position="19"/>
        <end position="145"/>
    </location>
</feature>
<evidence type="ECO:0000313" key="3">
    <source>
        <dbReference type="Proteomes" id="UP000014500"/>
    </source>
</evidence>
<reference evidence="2" key="2">
    <citation type="submission" date="2015-02" db="UniProtKB">
        <authorList>
            <consortium name="EnsemblMetazoa"/>
        </authorList>
    </citation>
    <scope>IDENTIFICATION</scope>
</reference>
<dbReference type="EMBL" id="JH430925">
    <property type="status" value="NOT_ANNOTATED_CDS"/>
    <property type="molecule type" value="Genomic_DNA"/>
</dbReference>
<keyword evidence="3" id="KW-1185">Reference proteome</keyword>
<feature type="signal peptide" evidence="1">
    <location>
        <begin position="1"/>
        <end position="18"/>
    </location>
</feature>
<protein>
    <submittedName>
        <fullName evidence="2">Uncharacterized protein</fullName>
    </submittedName>
</protein>
<organism evidence="2 3">
    <name type="scientific">Strigamia maritima</name>
    <name type="common">European centipede</name>
    <name type="synonym">Geophilus maritimus</name>
    <dbReference type="NCBI Taxonomy" id="126957"/>
    <lineage>
        <taxon>Eukaryota</taxon>
        <taxon>Metazoa</taxon>
        <taxon>Ecdysozoa</taxon>
        <taxon>Arthropoda</taxon>
        <taxon>Myriapoda</taxon>
        <taxon>Chilopoda</taxon>
        <taxon>Pleurostigmophora</taxon>
        <taxon>Geophilomorpha</taxon>
        <taxon>Linotaeniidae</taxon>
        <taxon>Strigamia</taxon>
    </lineage>
</organism>
<dbReference type="EnsemblMetazoa" id="SMAR001985-RA">
    <property type="protein sequence ID" value="SMAR001985-PA"/>
    <property type="gene ID" value="SMAR001985"/>
</dbReference>
<evidence type="ECO:0000256" key="1">
    <source>
        <dbReference type="SAM" id="SignalP"/>
    </source>
</evidence>
<keyword evidence="1" id="KW-0732">Signal</keyword>
<evidence type="ECO:0000313" key="2">
    <source>
        <dbReference type="EnsemblMetazoa" id="SMAR001985-PA"/>
    </source>
</evidence>
<proteinExistence type="predicted"/>
<dbReference type="AlphaFoldDB" id="T1ILZ3"/>